<reference evidence="2" key="2">
    <citation type="submission" date="2025-08" db="UniProtKB">
        <authorList>
            <consortium name="Ensembl"/>
        </authorList>
    </citation>
    <scope>IDENTIFICATION</scope>
</reference>
<dbReference type="STRING" id="62062.ENSHHUP00000052027"/>
<feature type="coiled-coil region" evidence="1">
    <location>
        <begin position="59"/>
        <end position="181"/>
    </location>
</feature>
<organism evidence="2 3">
    <name type="scientific">Hucho hucho</name>
    <name type="common">huchen</name>
    <dbReference type="NCBI Taxonomy" id="62062"/>
    <lineage>
        <taxon>Eukaryota</taxon>
        <taxon>Metazoa</taxon>
        <taxon>Chordata</taxon>
        <taxon>Craniata</taxon>
        <taxon>Vertebrata</taxon>
        <taxon>Euteleostomi</taxon>
        <taxon>Actinopterygii</taxon>
        <taxon>Neopterygii</taxon>
        <taxon>Teleostei</taxon>
        <taxon>Protacanthopterygii</taxon>
        <taxon>Salmoniformes</taxon>
        <taxon>Salmonidae</taxon>
        <taxon>Salmoninae</taxon>
        <taxon>Hucho</taxon>
    </lineage>
</organism>
<name>A0A4W5NM22_9TELE</name>
<dbReference type="PANTHER" id="PTHR35352">
    <property type="entry name" value="COILED-COIL DOMAIN-CONTAINING PROTEIN 150"/>
    <property type="match status" value="1"/>
</dbReference>
<sequence>MACQHQSVPFCFDQCLLFPIHICPSVCLCNLSEGALQQEESDEGQRASRREVMRLWNQLRQACLDREESREEVQRLEMDVALAAEELKMVKVQMSEKLLQLKDQMSQESAQFFENEKSHSALLQMVDEMERVVEMERRQAQTVQADCHALRSDGQATTQTLQEEKDRGHRLQEQCEQLKGQASQQHCIMGVEVSLDVFILYCTVWSHHLMC</sequence>
<keyword evidence="1" id="KW-0175">Coiled coil</keyword>
<reference evidence="3" key="1">
    <citation type="submission" date="2018-06" db="EMBL/GenBank/DDBJ databases">
        <title>Genome assembly of Danube salmon.</title>
        <authorList>
            <person name="Macqueen D.J."/>
            <person name="Gundappa M.K."/>
        </authorList>
    </citation>
    <scope>NUCLEOTIDE SEQUENCE [LARGE SCALE GENOMIC DNA]</scope>
</reference>
<dbReference type="PANTHER" id="PTHR35352:SF1">
    <property type="entry name" value="COILED-COIL DOMAIN-CONTAINING PROTEIN 150"/>
    <property type="match status" value="1"/>
</dbReference>
<evidence type="ECO:0000313" key="3">
    <source>
        <dbReference type="Proteomes" id="UP000314982"/>
    </source>
</evidence>
<dbReference type="Ensembl" id="ENSHHUT00000053858.1">
    <property type="protein sequence ID" value="ENSHHUP00000052027.1"/>
    <property type="gene ID" value="ENSHHUG00000031300.1"/>
</dbReference>
<reference evidence="2" key="3">
    <citation type="submission" date="2025-09" db="UniProtKB">
        <authorList>
            <consortium name="Ensembl"/>
        </authorList>
    </citation>
    <scope>IDENTIFICATION</scope>
</reference>
<evidence type="ECO:0000313" key="2">
    <source>
        <dbReference type="Ensembl" id="ENSHHUP00000052027.1"/>
    </source>
</evidence>
<evidence type="ECO:0000256" key="1">
    <source>
        <dbReference type="SAM" id="Coils"/>
    </source>
</evidence>
<dbReference type="GeneTree" id="ENSGT00940000167666"/>
<dbReference type="AlphaFoldDB" id="A0A4W5NM22"/>
<accession>A0A4W5NM22</accession>
<keyword evidence="3" id="KW-1185">Reference proteome</keyword>
<protein>
    <submittedName>
        <fullName evidence="2">Uncharacterized protein</fullName>
    </submittedName>
</protein>
<proteinExistence type="predicted"/>
<dbReference type="InterPro" id="IPR038807">
    <property type="entry name" value="CCDC150"/>
</dbReference>
<dbReference type="Proteomes" id="UP000314982">
    <property type="component" value="Unassembled WGS sequence"/>
</dbReference>